<gene>
    <name evidence="2" type="primary">LOC142168830</name>
</gene>
<evidence type="ECO:0000313" key="2">
    <source>
        <dbReference type="RefSeq" id="XP_075086091.1"/>
    </source>
</evidence>
<reference evidence="1" key="1">
    <citation type="journal article" date="2014" name="Nat. Commun.">
        <title>The tobacco genome sequence and its comparison with those of tomato and potato.</title>
        <authorList>
            <person name="Sierro N."/>
            <person name="Battey J.N."/>
            <person name="Ouadi S."/>
            <person name="Bakaher N."/>
            <person name="Bovet L."/>
            <person name="Willig A."/>
            <person name="Goepfert S."/>
            <person name="Peitsch M.C."/>
            <person name="Ivanov N.V."/>
        </authorList>
    </citation>
    <scope>NUCLEOTIDE SEQUENCE [LARGE SCALE GENOMIC DNA]</scope>
</reference>
<organism evidence="1 2">
    <name type="scientific">Nicotiana tabacum</name>
    <name type="common">Common tobacco</name>
    <dbReference type="NCBI Taxonomy" id="4097"/>
    <lineage>
        <taxon>Eukaryota</taxon>
        <taxon>Viridiplantae</taxon>
        <taxon>Streptophyta</taxon>
        <taxon>Embryophyta</taxon>
        <taxon>Tracheophyta</taxon>
        <taxon>Spermatophyta</taxon>
        <taxon>Magnoliopsida</taxon>
        <taxon>eudicotyledons</taxon>
        <taxon>Gunneridae</taxon>
        <taxon>Pentapetalae</taxon>
        <taxon>asterids</taxon>
        <taxon>lamiids</taxon>
        <taxon>Solanales</taxon>
        <taxon>Solanaceae</taxon>
        <taxon>Nicotianoideae</taxon>
        <taxon>Nicotianeae</taxon>
        <taxon>Nicotiana</taxon>
    </lineage>
</organism>
<dbReference type="RefSeq" id="XP_075086091.1">
    <property type="nucleotide sequence ID" value="XM_075229990.1"/>
</dbReference>
<accession>A0AC58SM91</accession>
<protein>
    <submittedName>
        <fullName evidence="2">Uncharacterized protein LOC142168830</fullName>
    </submittedName>
</protein>
<reference evidence="2" key="2">
    <citation type="submission" date="2025-08" db="UniProtKB">
        <authorList>
            <consortium name="RefSeq"/>
        </authorList>
    </citation>
    <scope>IDENTIFICATION</scope>
    <source>
        <tissue evidence="2">Leaf</tissue>
    </source>
</reference>
<evidence type="ECO:0000313" key="1">
    <source>
        <dbReference type="Proteomes" id="UP000790787"/>
    </source>
</evidence>
<dbReference type="Proteomes" id="UP000790787">
    <property type="component" value="Chromosome 14"/>
</dbReference>
<proteinExistence type="predicted"/>
<sequence>MVWRLLTNVWYSININGVRHGFFKSSRGIKQGGPLSPSLFVIGAELLSKLMDNLIGLGFILYFIENKGPTINHLCYADDIILFSFCHSLSLNMMMDKLRLYEQVSRQLVNKRKSGFYTSAQDDDPRIPKIQRITGFPNCPFPIQYLGCPIYVGRKKIIYSTTRWQGKLCT</sequence>
<name>A0AC58SM91_TOBAC</name>
<keyword evidence="1" id="KW-1185">Reference proteome</keyword>